<protein>
    <submittedName>
        <fullName evidence="1">Uncharacterized protein</fullName>
    </submittedName>
</protein>
<dbReference type="Proteomes" id="UP000814140">
    <property type="component" value="Unassembled WGS sequence"/>
</dbReference>
<reference evidence="1" key="1">
    <citation type="submission" date="2021-03" db="EMBL/GenBank/DDBJ databases">
        <authorList>
            <consortium name="DOE Joint Genome Institute"/>
            <person name="Ahrendt S."/>
            <person name="Looney B.P."/>
            <person name="Miyauchi S."/>
            <person name="Morin E."/>
            <person name="Drula E."/>
            <person name="Courty P.E."/>
            <person name="Chicoki N."/>
            <person name="Fauchery L."/>
            <person name="Kohler A."/>
            <person name="Kuo A."/>
            <person name="Labutti K."/>
            <person name="Pangilinan J."/>
            <person name="Lipzen A."/>
            <person name="Riley R."/>
            <person name="Andreopoulos W."/>
            <person name="He G."/>
            <person name="Johnson J."/>
            <person name="Barry K.W."/>
            <person name="Grigoriev I.V."/>
            <person name="Nagy L."/>
            <person name="Hibbett D."/>
            <person name="Henrissat B."/>
            <person name="Matheny P.B."/>
            <person name="Labbe J."/>
            <person name="Martin F."/>
        </authorList>
    </citation>
    <scope>NUCLEOTIDE SEQUENCE</scope>
    <source>
        <strain evidence="1">HHB10654</strain>
    </source>
</reference>
<evidence type="ECO:0000313" key="2">
    <source>
        <dbReference type="Proteomes" id="UP000814140"/>
    </source>
</evidence>
<sequence length="360" mass="40793">MVSFLEQVAPATIENLQQIMAGKYFFLAALTLLLYDHLTTFPEEIQTVWKKKKTFVLYIFIAVRYYAPIAVSIVAFGFFSTAMTRERCAQWMLFLPLGITMPLSLFPGILMLIRVYALYNRNRIVLFGLSLILFAQTIAGIWQYTVSGGTPAPDPIDNYEFHFCIYLPPKRIGHLSTMYIFMELAYDSIIFLLTISRTTYMFWRQQATMNANTGAPSLVACLIRDGGFYFGCIFSMNLMWVLMIMHAPTGLRAIASIPSSCVTTVMICRITLNLRTTVYGTEQAFERTVNNIPLSEIKTSRQNARRSYAFDPTATENLQIHVRTEYDIADDLDRSYPFSNGNGFDGDSDKPKSLPGAHAV</sequence>
<gene>
    <name evidence="1" type="ORF">BV25DRAFT_1439848</name>
</gene>
<dbReference type="EMBL" id="MU277249">
    <property type="protein sequence ID" value="KAI0057280.1"/>
    <property type="molecule type" value="Genomic_DNA"/>
</dbReference>
<comment type="caution">
    <text evidence="1">The sequence shown here is derived from an EMBL/GenBank/DDBJ whole genome shotgun (WGS) entry which is preliminary data.</text>
</comment>
<accession>A0ACB8SMF5</accession>
<name>A0ACB8SMF5_9AGAM</name>
<reference evidence="1" key="2">
    <citation type="journal article" date="2022" name="New Phytol.">
        <title>Evolutionary transition to the ectomycorrhizal habit in the genomes of a hyperdiverse lineage of mushroom-forming fungi.</title>
        <authorList>
            <person name="Looney B."/>
            <person name="Miyauchi S."/>
            <person name="Morin E."/>
            <person name="Drula E."/>
            <person name="Courty P.E."/>
            <person name="Kohler A."/>
            <person name="Kuo A."/>
            <person name="LaButti K."/>
            <person name="Pangilinan J."/>
            <person name="Lipzen A."/>
            <person name="Riley R."/>
            <person name="Andreopoulos W."/>
            <person name="He G."/>
            <person name="Johnson J."/>
            <person name="Nolan M."/>
            <person name="Tritt A."/>
            <person name="Barry K.W."/>
            <person name="Grigoriev I.V."/>
            <person name="Nagy L.G."/>
            <person name="Hibbett D."/>
            <person name="Henrissat B."/>
            <person name="Matheny P.B."/>
            <person name="Labbe J."/>
            <person name="Martin F.M."/>
        </authorList>
    </citation>
    <scope>NUCLEOTIDE SEQUENCE</scope>
    <source>
        <strain evidence="1">HHB10654</strain>
    </source>
</reference>
<evidence type="ECO:0000313" key="1">
    <source>
        <dbReference type="EMBL" id="KAI0057280.1"/>
    </source>
</evidence>
<proteinExistence type="predicted"/>
<organism evidence="1 2">
    <name type="scientific">Artomyces pyxidatus</name>
    <dbReference type="NCBI Taxonomy" id="48021"/>
    <lineage>
        <taxon>Eukaryota</taxon>
        <taxon>Fungi</taxon>
        <taxon>Dikarya</taxon>
        <taxon>Basidiomycota</taxon>
        <taxon>Agaricomycotina</taxon>
        <taxon>Agaricomycetes</taxon>
        <taxon>Russulales</taxon>
        <taxon>Auriscalpiaceae</taxon>
        <taxon>Artomyces</taxon>
    </lineage>
</organism>
<keyword evidence="2" id="KW-1185">Reference proteome</keyword>